<gene>
    <name evidence="2" type="ORF">PLEPLA_LOCUS8608</name>
</gene>
<dbReference type="AlphaFoldDB" id="A0A9N7TZY6"/>
<evidence type="ECO:0000313" key="2">
    <source>
        <dbReference type="EMBL" id="CAB1420733.1"/>
    </source>
</evidence>
<organism evidence="2 3">
    <name type="scientific">Pleuronectes platessa</name>
    <name type="common">European plaice</name>
    <dbReference type="NCBI Taxonomy" id="8262"/>
    <lineage>
        <taxon>Eukaryota</taxon>
        <taxon>Metazoa</taxon>
        <taxon>Chordata</taxon>
        <taxon>Craniata</taxon>
        <taxon>Vertebrata</taxon>
        <taxon>Euteleostomi</taxon>
        <taxon>Actinopterygii</taxon>
        <taxon>Neopterygii</taxon>
        <taxon>Teleostei</taxon>
        <taxon>Neoteleostei</taxon>
        <taxon>Acanthomorphata</taxon>
        <taxon>Carangaria</taxon>
        <taxon>Pleuronectiformes</taxon>
        <taxon>Pleuronectoidei</taxon>
        <taxon>Pleuronectidae</taxon>
        <taxon>Pleuronectes</taxon>
    </lineage>
</organism>
<feature type="compositionally biased region" description="Gly residues" evidence="1">
    <location>
        <begin position="45"/>
        <end position="56"/>
    </location>
</feature>
<evidence type="ECO:0000256" key="1">
    <source>
        <dbReference type="SAM" id="MobiDB-lite"/>
    </source>
</evidence>
<keyword evidence="3" id="KW-1185">Reference proteome</keyword>
<name>A0A9N7TZY6_PLEPL</name>
<sequence>MAASPQTENKDGRHAAPPRFKHLDRPLVADCSINLLHVSSRSRGRGGQSGSRGGGELTPACAEVSGLWQKTVAAGAPVNQTPTGSELHRKTSSSSSSSSSSSLLGSE</sequence>
<feature type="region of interest" description="Disordered" evidence="1">
    <location>
        <begin position="1"/>
        <end position="24"/>
    </location>
</feature>
<accession>A0A9N7TZY6</accession>
<dbReference type="EMBL" id="CADEAL010000477">
    <property type="protein sequence ID" value="CAB1420733.1"/>
    <property type="molecule type" value="Genomic_DNA"/>
</dbReference>
<proteinExistence type="predicted"/>
<feature type="compositionally biased region" description="Low complexity" evidence="1">
    <location>
        <begin position="92"/>
        <end position="107"/>
    </location>
</feature>
<protein>
    <submittedName>
        <fullName evidence="2">Uncharacterized protein</fullName>
    </submittedName>
</protein>
<reference evidence="2" key="1">
    <citation type="submission" date="2020-03" db="EMBL/GenBank/DDBJ databases">
        <authorList>
            <person name="Weist P."/>
        </authorList>
    </citation>
    <scope>NUCLEOTIDE SEQUENCE</scope>
</reference>
<comment type="caution">
    <text evidence="2">The sequence shown here is derived from an EMBL/GenBank/DDBJ whole genome shotgun (WGS) entry which is preliminary data.</text>
</comment>
<evidence type="ECO:0000313" key="3">
    <source>
        <dbReference type="Proteomes" id="UP001153269"/>
    </source>
</evidence>
<feature type="region of interest" description="Disordered" evidence="1">
    <location>
        <begin position="37"/>
        <end position="59"/>
    </location>
</feature>
<dbReference type="Proteomes" id="UP001153269">
    <property type="component" value="Unassembled WGS sequence"/>
</dbReference>
<feature type="region of interest" description="Disordered" evidence="1">
    <location>
        <begin position="73"/>
        <end position="107"/>
    </location>
</feature>